<proteinExistence type="predicted"/>
<name>A0A124DX87_PAEAM</name>
<reference evidence="2" key="2">
    <citation type="submission" date="2016-01" db="EMBL/GenBank/DDBJ databases">
        <title>Draft Genome Sequence of Paenibacillus amylolyticus Heshi-A3 that Was Isolated from Fermented Rice Bran with Aging Salted Mackerel, Which Was Named Heshiko as Traditional Fermented Seafood in Japan.</title>
        <authorList>
            <person name="Akuzawa S."/>
            <person name="Nakagawa J."/>
            <person name="Kanekatsu T."/>
            <person name="Kubota E."/>
            <person name="Ohtake R."/>
            <person name="Suzuki T."/>
            <person name="Kanesaki Y."/>
        </authorList>
    </citation>
    <scope>NUCLEOTIDE SEQUENCE [LARGE SCALE GENOMIC DNA]</scope>
    <source>
        <strain evidence="2">Heshi-A3</strain>
    </source>
</reference>
<reference evidence="1 2" key="1">
    <citation type="journal article" date="2016" name="Genome Announc.">
        <title>Draft Genome Sequence of Paenibacillus amylolyticus Heshi-A3, Isolated from Fermented Rice Bran in a Japanese Fermented Seafood Dish.</title>
        <authorList>
            <person name="Akuzawa S."/>
            <person name="Nagaoka J."/>
            <person name="Kanekatsu M."/>
            <person name="Kubota E."/>
            <person name="Ohtake R."/>
            <person name="Suzuki T."/>
            <person name="Kanesaki Y."/>
        </authorList>
    </citation>
    <scope>NUCLEOTIDE SEQUENCE [LARGE SCALE GENOMIC DNA]</scope>
    <source>
        <strain evidence="1 2">Heshi-A3</strain>
    </source>
</reference>
<dbReference type="EMBL" id="BCNV01000001">
    <property type="protein sequence ID" value="GAS80270.1"/>
    <property type="molecule type" value="Genomic_DNA"/>
</dbReference>
<organism evidence="1 2">
    <name type="scientific">Paenibacillus amylolyticus</name>
    <dbReference type="NCBI Taxonomy" id="1451"/>
    <lineage>
        <taxon>Bacteria</taxon>
        <taxon>Bacillati</taxon>
        <taxon>Bacillota</taxon>
        <taxon>Bacilli</taxon>
        <taxon>Bacillales</taxon>
        <taxon>Paenibacillaceae</taxon>
        <taxon>Paenibacillus</taxon>
    </lineage>
</organism>
<evidence type="ECO:0000313" key="2">
    <source>
        <dbReference type="Proteomes" id="UP000069697"/>
    </source>
</evidence>
<comment type="caution">
    <text evidence="1">The sequence shown here is derived from an EMBL/GenBank/DDBJ whole genome shotgun (WGS) entry which is preliminary data.</text>
</comment>
<accession>A0A124DX87</accession>
<dbReference type="AlphaFoldDB" id="A0A124DX87"/>
<evidence type="ECO:0000313" key="1">
    <source>
        <dbReference type="EMBL" id="GAS80270.1"/>
    </source>
</evidence>
<dbReference type="RefSeq" id="WP_062833173.1">
    <property type="nucleotide sequence ID" value="NZ_BCNV01000001.1"/>
</dbReference>
<protein>
    <submittedName>
        <fullName evidence="1">Uncharacterized protein</fullName>
    </submittedName>
</protein>
<dbReference type="Proteomes" id="UP000069697">
    <property type="component" value="Unassembled WGS sequence"/>
</dbReference>
<gene>
    <name evidence="1" type="ORF">PAHA3_0340</name>
</gene>
<sequence>MYSTLRYTLESNGTTYENDSINASLLVELISNLELHEYVVLKPSELVEGSMYMQAAALEEPGQMVAEIRLQEGEDGFRHYSCSTTDTTGIIQWFLDYWGKQQLPKLESWQDITHEFD</sequence>